<organism evidence="1 2">
    <name type="scientific">Actinomyces ruminis</name>
    <dbReference type="NCBI Taxonomy" id="1937003"/>
    <lineage>
        <taxon>Bacteria</taxon>
        <taxon>Bacillati</taxon>
        <taxon>Actinomycetota</taxon>
        <taxon>Actinomycetes</taxon>
        <taxon>Actinomycetales</taxon>
        <taxon>Actinomycetaceae</taxon>
        <taxon>Actinomyces</taxon>
    </lineage>
</organism>
<name>A0ABX4MF68_9ACTO</name>
<evidence type="ECO:0000313" key="2">
    <source>
        <dbReference type="Proteomes" id="UP000194577"/>
    </source>
</evidence>
<dbReference type="EMBL" id="MTPX02000041">
    <property type="protein sequence ID" value="PHP52777.1"/>
    <property type="molecule type" value="Genomic_DNA"/>
</dbReference>
<keyword evidence="2" id="KW-1185">Reference proteome</keyword>
<comment type="caution">
    <text evidence="1">The sequence shown here is derived from an EMBL/GenBank/DDBJ whole genome shotgun (WGS) entry which is preliminary data.</text>
</comment>
<evidence type="ECO:0008006" key="3">
    <source>
        <dbReference type="Google" id="ProtNLM"/>
    </source>
</evidence>
<protein>
    <recommendedName>
        <fullName evidence="3">PQQ-like domain-containing protein</fullName>
    </recommendedName>
</protein>
<dbReference type="InterPro" id="IPR011047">
    <property type="entry name" value="Quinoprotein_ADH-like_sf"/>
</dbReference>
<reference evidence="1 2" key="1">
    <citation type="submission" date="2017-10" db="EMBL/GenBank/DDBJ databases">
        <title>Draft genome sequence of cellulolytic Actinomyces sp CtC72 isolated from cattle rumen fluid.</title>
        <authorList>
            <person name="Joshi A.J."/>
            <person name="Vasudevan G."/>
            <person name="Lanjekar V.B."/>
            <person name="Hivarkar S."/>
            <person name="Engineer A."/>
            <person name="Pore S.D."/>
            <person name="Dhakephalkar P.K."/>
            <person name="Dagar S."/>
        </authorList>
    </citation>
    <scope>NUCLEOTIDE SEQUENCE [LARGE SCALE GENOMIC DNA]</scope>
    <source>
        <strain evidence="2">CtC72</strain>
    </source>
</reference>
<sequence length="463" mass="48961">MHASESVQVPDAAVAPIPDVLGEEVAWQQVIRYDDRDAITGVTAGAAGPIIVTTHGASGLDSATGEQTWSYTRPDSLVRIGNPCDSKTGLDGLPEPYDDASCYAVLTPDRSRLVLGYDADQGLLLVVLDTTTGEAVFEHTHTYGGGEGRNTGARKRSYVHVTDRVLMVGEKVLSLDDGSPLATVPTSALPDVGLTNDCPRDDVELCERLEGPSSGGHATLILGLACWRPDHDYDKNSTWCEVQIAPDDDPTAIQTVAGVVPAEYGGPEAIEGWIVRYADPDAAYAELSQSSREGTEPAEEAAGRGLPLEAVDLDSVSGSRPAETVPLDGLGGTVRSYRIRHPYRVLTAEGNPEETEQAAEAYIVPSADEAYTGEELAGQTSGAAYLETLNVHRSKDEGVSVVRPDGEVVLHLDDYPAATDWLPTSGSGYVLRAPGVVAVVDQHAAVEQATGDASYELIITALR</sequence>
<dbReference type="SUPFAM" id="SSF50998">
    <property type="entry name" value="Quinoprotein alcohol dehydrogenase-like"/>
    <property type="match status" value="1"/>
</dbReference>
<gene>
    <name evidence="1" type="ORF">BW737_008015</name>
</gene>
<dbReference type="Proteomes" id="UP000194577">
    <property type="component" value="Unassembled WGS sequence"/>
</dbReference>
<proteinExistence type="predicted"/>
<accession>A0ABX4MF68</accession>
<evidence type="ECO:0000313" key="1">
    <source>
        <dbReference type="EMBL" id="PHP52777.1"/>
    </source>
</evidence>